<name>A0AAV9FTT5_ACOCL</name>
<evidence type="ECO:0000313" key="2">
    <source>
        <dbReference type="Proteomes" id="UP001180020"/>
    </source>
</evidence>
<reference evidence="1" key="1">
    <citation type="journal article" date="2023" name="Nat. Commun.">
        <title>Diploid and tetraploid genomes of Acorus and the evolution of monocots.</title>
        <authorList>
            <person name="Ma L."/>
            <person name="Liu K.W."/>
            <person name="Li Z."/>
            <person name="Hsiao Y.Y."/>
            <person name="Qi Y."/>
            <person name="Fu T."/>
            <person name="Tang G.D."/>
            <person name="Zhang D."/>
            <person name="Sun W.H."/>
            <person name="Liu D.K."/>
            <person name="Li Y."/>
            <person name="Chen G.Z."/>
            <person name="Liu X.D."/>
            <person name="Liao X.Y."/>
            <person name="Jiang Y.T."/>
            <person name="Yu X."/>
            <person name="Hao Y."/>
            <person name="Huang J."/>
            <person name="Zhao X.W."/>
            <person name="Ke S."/>
            <person name="Chen Y.Y."/>
            <person name="Wu W.L."/>
            <person name="Hsu J.L."/>
            <person name="Lin Y.F."/>
            <person name="Huang M.D."/>
            <person name="Li C.Y."/>
            <person name="Huang L."/>
            <person name="Wang Z.W."/>
            <person name="Zhao X."/>
            <person name="Zhong W.Y."/>
            <person name="Peng D.H."/>
            <person name="Ahmad S."/>
            <person name="Lan S."/>
            <person name="Zhang J.S."/>
            <person name="Tsai W.C."/>
            <person name="Van de Peer Y."/>
            <person name="Liu Z.J."/>
        </authorList>
    </citation>
    <scope>NUCLEOTIDE SEQUENCE</scope>
    <source>
        <strain evidence="1">CP</strain>
    </source>
</reference>
<dbReference type="EMBL" id="JAUJYO010000001">
    <property type="protein sequence ID" value="KAK1326678.1"/>
    <property type="molecule type" value="Genomic_DNA"/>
</dbReference>
<protein>
    <recommendedName>
        <fullName evidence="3">Reverse transcriptase</fullName>
    </recommendedName>
</protein>
<accession>A0AAV9FTT5</accession>
<dbReference type="Proteomes" id="UP001180020">
    <property type="component" value="Unassembled WGS sequence"/>
</dbReference>
<dbReference type="PANTHER" id="PTHR33116">
    <property type="entry name" value="REVERSE TRANSCRIPTASE ZINC-BINDING DOMAIN-CONTAINING PROTEIN-RELATED-RELATED"/>
    <property type="match status" value="1"/>
</dbReference>
<dbReference type="AlphaFoldDB" id="A0AAV9FTT5"/>
<sequence>MELQYLFSSFSKASGLQLNSEKSQLFCTSNAELLVERLGIPLSTLPVQHLGLPLQSGYLSNTSCLPLIDKMRKKLQSWTGIYLAKARQTQKAPDLSSASKVGDSDVRQLTVAYASKPDTPFIQRMFKAVKRPNAPHIREQMLKEAKPTLITMIWH</sequence>
<reference evidence="1" key="2">
    <citation type="submission" date="2023-06" db="EMBL/GenBank/DDBJ databases">
        <authorList>
            <person name="Ma L."/>
            <person name="Liu K.-W."/>
            <person name="Li Z."/>
            <person name="Hsiao Y.-Y."/>
            <person name="Qi Y."/>
            <person name="Fu T."/>
            <person name="Tang G."/>
            <person name="Zhang D."/>
            <person name="Sun W.-H."/>
            <person name="Liu D.-K."/>
            <person name="Li Y."/>
            <person name="Chen G.-Z."/>
            <person name="Liu X.-D."/>
            <person name="Liao X.-Y."/>
            <person name="Jiang Y.-T."/>
            <person name="Yu X."/>
            <person name="Hao Y."/>
            <person name="Huang J."/>
            <person name="Zhao X.-W."/>
            <person name="Ke S."/>
            <person name="Chen Y.-Y."/>
            <person name="Wu W.-L."/>
            <person name="Hsu J.-L."/>
            <person name="Lin Y.-F."/>
            <person name="Huang M.-D."/>
            <person name="Li C.-Y."/>
            <person name="Huang L."/>
            <person name="Wang Z.-W."/>
            <person name="Zhao X."/>
            <person name="Zhong W.-Y."/>
            <person name="Peng D.-H."/>
            <person name="Ahmad S."/>
            <person name="Lan S."/>
            <person name="Zhang J.-S."/>
            <person name="Tsai W.-C."/>
            <person name="Van De Peer Y."/>
            <person name="Liu Z.-J."/>
        </authorList>
    </citation>
    <scope>NUCLEOTIDE SEQUENCE</scope>
    <source>
        <strain evidence="1">CP</strain>
        <tissue evidence="1">Leaves</tissue>
    </source>
</reference>
<dbReference type="PANTHER" id="PTHR33116:SF78">
    <property type="entry name" value="OS12G0587133 PROTEIN"/>
    <property type="match status" value="1"/>
</dbReference>
<organism evidence="1 2">
    <name type="scientific">Acorus calamus</name>
    <name type="common">Sweet flag</name>
    <dbReference type="NCBI Taxonomy" id="4465"/>
    <lineage>
        <taxon>Eukaryota</taxon>
        <taxon>Viridiplantae</taxon>
        <taxon>Streptophyta</taxon>
        <taxon>Embryophyta</taxon>
        <taxon>Tracheophyta</taxon>
        <taxon>Spermatophyta</taxon>
        <taxon>Magnoliopsida</taxon>
        <taxon>Liliopsida</taxon>
        <taxon>Acoraceae</taxon>
        <taxon>Acorus</taxon>
    </lineage>
</organism>
<evidence type="ECO:0008006" key="3">
    <source>
        <dbReference type="Google" id="ProtNLM"/>
    </source>
</evidence>
<proteinExistence type="predicted"/>
<gene>
    <name evidence="1" type="ORF">QJS10_CPA01g01524</name>
</gene>
<evidence type="ECO:0000313" key="1">
    <source>
        <dbReference type="EMBL" id="KAK1326678.1"/>
    </source>
</evidence>
<keyword evidence="2" id="KW-1185">Reference proteome</keyword>
<comment type="caution">
    <text evidence="1">The sequence shown here is derived from an EMBL/GenBank/DDBJ whole genome shotgun (WGS) entry which is preliminary data.</text>
</comment>